<keyword evidence="2" id="KW-0732">Signal</keyword>
<evidence type="ECO:0000313" key="3">
    <source>
        <dbReference type="Proteomes" id="UP000818029"/>
    </source>
</evidence>
<evidence type="ECO:0000256" key="2">
    <source>
        <dbReference type="SAM" id="SignalP"/>
    </source>
</evidence>
<reference evidence="4" key="2">
    <citation type="submission" date="2025-08" db="UniProtKB">
        <authorList>
            <consortium name="RefSeq"/>
        </authorList>
    </citation>
    <scope>IDENTIFICATION</scope>
</reference>
<protein>
    <submittedName>
        <fullName evidence="4">Uncharacterized protein</fullName>
    </submittedName>
</protein>
<dbReference type="RefSeq" id="XP_040952329.1">
    <property type="nucleotide sequence ID" value="XM_041096395.1"/>
</dbReference>
<feature type="signal peptide" evidence="2">
    <location>
        <begin position="1"/>
        <end position="30"/>
    </location>
</feature>
<name>A0ABM3ABU5_GOSHI</name>
<evidence type="ECO:0000256" key="1">
    <source>
        <dbReference type="SAM" id="MobiDB-lite"/>
    </source>
</evidence>
<sequence>MGRAGSMQYQKCFIFLFFHFLNLLEEKGSAFFQTTIFFKHPTLGFLNTLSATTPPRPTADDGRKTPVARSRPTPVRQKAWWWQTAWESGSGAGGRQHGRMGRGKWESRVLGLGLDVGLG</sequence>
<accession>A0ABM3ABU5</accession>
<reference evidence="3" key="1">
    <citation type="journal article" date="2020" name="Nat. Genet.">
        <title>Genomic diversifications of five Gossypium allopolyploid species and their impact on cotton improvement.</title>
        <authorList>
            <person name="Chen Z.J."/>
            <person name="Sreedasyam A."/>
            <person name="Ando A."/>
            <person name="Song Q."/>
            <person name="De Santiago L.M."/>
            <person name="Hulse-Kemp A.M."/>
            <person name="Ding M."/>
            <person name="Ye W."/>
            <person name="Kirkbride R.C."/>
            <person name="Jenkins J."/>
            <person name="Plott C."/>
            <person name="Lovell J."/>
            <person name="Lin Y.M."/>
            <person name="Vaughn R."/>
            <person name="Liu B."/>
            <person name="Simpson S."/>
            <person name="Scheffler B.E."/>
            <person name="Wen L."/>
            <person name="Saski C.A."/>
            <person name="Grover C.E."/>
            <person name="Hu G."/>
            <person name="Conover J.L."/>
            <person name="Carlson J.W."/>
            <person name="Shu S."/>
            <person name="Boston L.B."/>
            <person name="Williams M."/>
            <person name="Peterson D.G."/>
            <person name="McGee K."/>
            <person name="Jones D.C."/>
            <person name="Wendel J.F."/>
            <person name="Stelly D.M."/>
            <person name="Grimwood J."/>
            <person name="Schmutz J."/>
        </authorList>
    </citation>
    <scope>NUCLEOTIDE SEQUENCE [LARGE SCALE GENOMIC DNA]</scope>
    <source>
        <strain evidence="3">cv. TM-1</strain>
    </source>
</reference>
<evidence type="ECO:0000313" key="4">
    <source>
        <dbReference type="RefSeq" id="XP_040952329.1"/>
    </source>
</evidence>
<proteinExistence type="predicted"/>
<organism evidence="3 4">
    <name type="scientific">Gossypium hirsutum</name>
    <name type="common">Upland cotton</name>
    <name type="synonym">Gossypium mexicanum</name>
    <dbReference type="NCBI Taxonomy" id="3635"/>
    <lineage>
        <taxon>Eukaryota</taxon>
        <taxon>Viridiplantae</taxon>
        <taxon>Streptophyta</taxon>
        <taxon>Embryophyta</taxon>
        <taxon>Tracheophyta</taxon>
        <taxon>Spermatophyta</taxon>
        <taxon>Magnoliopsida</taxon>
        <taxon>eudicotyledons</taxon>
        <taxon>Gunneridae</taxon>
        <taxon>Pentapetalae</taxon>
        <taxon>rosids</taxon>
        <taxon>malvids</taxon>
        <taxon>Malvales</taxon>
        <taxon>Malvaceae</taxon>
        <taxon>Malvoideae</taxon>
        <taxon>Gossypium</taxon>
    </lineage>
</organism>
<feature type="chain" id="PRO_5045428772" evidence="2">
    <location>
        <begin position="31"/>
        <end position="119"/>
    </location>
</feature>
<gene>
    <name evidence="4" type="primary">LOC107909438</name>
</gene>
<dbReference type="Proteomes" id="UP000818029">
    <property type="component" value="Chromosome D06"/>
</dbReference>
<dbReference type="GeneID" id="107909438"/>
<keyword evidence="3" id="KW-1185">Reference proteome</keyword>
<feature type="region of interest" description="Disordered" evidence="1">
    <location>
        <begin position="49"/>
        <end position="76"/>
    </location>
</feature>